<feature type="domain" description="CEP76/DRC7 peptidase-like" evidence="5">
    <location>
        <begin position="413"/>
        <end position="500"/>
    </location>
</feature>
<comment type="subcellular location">
    <subcellularLocation>
        <location evidence="1">Cytoplasm</location>
        <location evidence="1">Cytoskeleton</location>
        <location evidence="1">Microtubule organizing center</location>
        <location evidence="1">Centrosome</location>
    </subcellularLocation>
</comment>
<proteinExistence type="predicted"/>
<dbReference type="EMBL" id="JADGIZ020000033">
    <property type="protein sequence ID" value="KAL2914484.1"/>
    <property type="molecule type" value="Genomic_DNA"/>
</dbReference>
<feature type="domain" description="Centrosomal protein of 76 kDa C-terminal" evidence="4">
    <location>
        <begin position="528"/>
        <end position="666"/>
    </location>
</feature>
<keyword evidence="2" id="KW-0963">Cytoplasm</keyword>
<reference evidence="6 7" key="1">
    <citation type="submission" date="2023-09" db="EMBL/GenBank/DDBJ databases">
        <title>Pangenome analysis of Batrachochytrium dendrobatidis and related Chytrids.</title>
        <authorList>
            <person name="Yacoub M.N."/>
            <person name="Stajich J.E."/>
            <person name="James T.Y."/>
        </authorList>
    </citation>
    <scope>NUCLEOTIDE SEQUENCE [LARGE SCALE GENOMIC DNA]</scope>
    <source>
        <strain evidence="6 7">JEL0888</strain>
    </source>
</reference>
<organism evidence="6 7">
    <name type="scientific">Polyrhizophydium stewartii</name>
    <dbReference type="NCBI Taxonomy" id="2732419"/>
    <lineage>
        <taxon>Eukaryota</taxon>
        <taxon>Fungi</taxon>
        <taxon>Fungi incertae sedis</taxon>
        <taxon>Chytridiomycota</taxon>
        <taxon>Chytridiomycota incertae sedis</taxon>
        <taxon>Chytridiomycetes</taxon>
        <taxon>Rhizophydiales</taxon>
        <taxon>Rhizophydiales incertae sedis</taxon>
        <taxon>Polyrhizophydium</taxon>
    </lineage>
</organism>
<dbReference type="Pfam" id="PF15627">
    <property type="entry name" value="CEP76-C2"/>
    <property type="match status" value="1"/>
</dbReference>
<dbReference type="InterPro" id="IPR056290">
    <property type="entry name" value="CEPT76/DRC7_peptidase-like_dom"/>
</dbReference>
<dbReference type="Gene3D" id="2.60.40.150">
    <property type="entry name" value="C2 domain"/>
    <property type="match status" value="1"/>
</dbReference>
<keyword evidence="7" id="KW-1185">Reference proteome</keyword>
<dbReference type="InterPro" id="IPR035892">
    <property type="entry name" value="C2_domain_sf"/>
</dbReference>
<gene>
    <name evidence="6" type="primary">CEP76</name>
    <name evidence="6" type="ORF">HK105_206051</name>
</gene>
<evidence type="ECO:0000256" key="2">
    <source>
        <dbReference type="ARBA" id="ARBA00022490"/>
    </source>
</evidence>
<feature type="domain" description="CEP76 C2" evidence="3">
    <location>
        <begin position="123"/>
        <end position="259"/>
    </location>
</feature>
<dbReference type="InterPro" id="IPR052299">
    <property type="entry name" value="CEP76"/>
</dbReference>
<dbReference type="Pfam" id="PF24656">
    <property type="entry name" value="CEPT76_peptidase"/>
    <property type="match status" value="1"/>
</dbReference>
<dbReference type="InterPro" id="IPR056288">
    <property type="entry name" value="CEP76_C"/>
</dbReference>
<evidence type="ECO:0000256" key="1">
    <source>
        <dbReference type="ARBA" id="ARBA00004300"/>
    </source>
</evidence>
<evidence type="ECO:0000259" key="4">
    <source>
        <dbReference type="Pfam" id="PF24652"/>
    </source>
</evidence>
<evidence type="ECO:0000313" key="7">
    <source>
        <dbReference type="Proteomes" id="UP001527925"/>
    </source>
</evidence>
<evidence type="ECO:0000259" key="3">
    <source>
        <dbReference type="Pfam" id="PF15627"/>
    </source>
</evidence>
<dbReference type="PANTHER" id="PTHR46436">
    <property type="entry name" value="CENTROSOMAL PROTEIN OF 76 KDA"/>
    <property type="match status" value="1"/>
</dbReference>
<evidence type="ECO:0000313" key="6">
    <source>
        <dbReference type="EMBL" id="KAL2914484.1"/>
    </source>
</evidence>
<accession>A0ABR4N4T0</accession>
<dbReference type="Pfam" id="PF24652">
    <property type="entry name" value="CEP76_C"/>
    <property type="match status" value="1"/>
</dbReference>
<dbReference type="InterPro" id="IPR028926">
    <property type="entry name" value="CEP76-C2"/>
</dbReference>
<dbReference type="SUPFAM" id="SSF49562">
    <property type="entry name" value="C2 domain (Calcium/lipid-binding domain, CaLB)"/>
    <property type="match status" value="1"/>
</dbReference>
<dbReference type="Proteomes" id="UP001527925">
    <property type="component" value="Unassembled WGS sequence"/>
</dbReference>
<dbReference type="PANTHER" id="PTHR46436:SF1">
    <property type="entry name" value="CENTROSOMAL PROTEIN OF 76 KDA"/>
    <property type="match status" value="1"/>
</dbReference>
<protein>
    <submittedName>
        <fullName evidence="6">Centrosomal protein of 76 kDa</fullName>
    </submittedName>
</protein>
<evidence type="ECO:0000259" key="5">
    <source>
        <dbReference type="Pfam" id="PF24656"/>
    </source>
</evidence>
<name>A0ABR4N4T0_9FUNG</name>
<sequence>MGDGVQAEAETLDQLRSLVAAQLRMEDLKAVVAPLARQEAADTLAPDPTGREAKIRAVLRASGIIDKLSEQVLGQPGAAASSLNAANVPPVPEQQDPAEQIQKDTTTALFGAPLKDGIRPKRGHRYLKVTVIRGRAFVEQPDMQEDPSCSLTVHLLLGDQRFRSTPAMGNVEPQFGFECMFELQTKDLSLLAEAARPLHTVVVRTDVAHHRSVVGTAFVDWRKALYLGTSSAAAELKDVSNPQMATGMLEMRLELFPAQLYLLSRDEVEYRIQHESKREMEASRLFFIYAKQWWGDFLQIRTSHADRLVKLFAYNELGKKLPVTSFMVPLRTRWLETPRHAARFVSLLVYEKARAVGDVGKMEIWRSAHTMLVAGRGDAHDHAILLCGLFLGEDSRIPAPTCDPWAVTETQPGFSMDAYVTLGTDKNNLAHAWVTTIDATGKVSFWETLTGIEYPQTGKHHFRTVGCCFTGDAFYANIQASDAADRTEFVLQDQAKWKSLSSDGIASMRQLGECAVAIPIERCILEDPCAQEAEMELGLRQYIAHFREDHDLATVWDDDLGHLLGQSLWTCEHQRLMGSASVAAFMDDFQTSVKRQIPEGHTFKGFPCQFNHWHTSRVFSTLAKTAQCRAILQTTGDKVRFAARARVFAYPETAASCWVMVGVRFQSA</sequence>
<comment type="caution">
    <text evidence="6">The sequence shown here is derived from an EMBL/GenBank/DDBJ whole genome shotgun (WGS) entry which is preliminary data.</text>
</comment>